<keyword evidence="2 6" id="KW-0489">Methyltransferase</keyword>
<dbReference type="InterPro" id="IPR023397">
    <property type="entry name" value="SAM-dep_MeTrfase_MraW_recog"/>
</dbReference>
<dbReference type="HAMAP" id="MF_01007">
    <property type="entry name" value="16SrRNA_methyltr_H"/>
    <property type="match status" value="1"/>
</dbReference>
<keyword evidence="3" id="KW-0808">Transferase</keyword>
<evidence type="ECO:0000256" key="1">
    <source>
        <dbReference type="ARBA" id="ARBA00010396"/>
    </source>
</evidence>
<accession>A0A8J4WGP5</accession>
<feature type="region of interest" description="Disordered" evidence="5">
    <location>
        <begin position="368"/>
        <end position="389"/>
    </location>
</feature>
<evidence type="ECO:0000313" key="7">
    <source>
        <dbReference type="Proteomes" id="UP000748531"/>
    </source>
</evidence>
<evidence type="ECO:0000256" key="5">
    <source>
        <dbReference type="SAM" id="MobiDB-lite"/>
    </source>
</evidence>
<protein>
    <submittedName>
        <fullName evidence="6">Methyltransferase like 15</fullName>
    </submittedName>
</protein>
<dbReference type="InterPro" id="IPR002903">
    <property type="entry name" value="RsmH"/>
</dbReference>
<dbReference type="Pfam" id="PF01795">
    <property type="entry name" value="Methyltransf_5"/>
    <property type="match status" value="1"/>
</dbReference>
<dbReference type="NCBIfam" id="TIGR00006">
    <property type="entry name" value="16S rRNA (cytosine(1402)-N(4))-methyltransferase RsmH"/>
    <property type="match status" value="1"/>
</dbReference>
<dbReference type="PANTHER" id="PTHR11265">
    <property type="entry name" value="S-ADENOSYL-METHYLTRANSFERASE MRAW"/>
    <property type="match status" value="1"/>
</dbReference>
<dbReference type="EMBL" id="LUCH01002852">
    <property type="protein sequence ID" value="KAF5400883.1"/>
    <property type="molecule type" value="Genomic_DNA"/>
</dbReference>
<keyword evidence="7" id="KW-1185">Reference proteome</keyword>
<dbReference type="SUPFAM" id="SSF53335">
    <property type="entry name" value="S-adenosyl-L-methionine-dependent methyltransferases"/>
    <property type="match status" value="1"/>
</dbReference>
<comment type="similarity">
    <text evidence="1">Belongs to the methyltransferase superfamily. RsmH family.</text>
</comment>
<dbReference type="GO" id="GO:0070475">
    <property type="term" value="P:rRNA base methylation"/>
    <property type="evidence" value="ECO:0007669"/>
    <property type="project" value="TreeGrafter"/>
</dbReference>
<name>A0A8J4WGP5_9TREM</name>
<keyword evidence="4" id="KW-0949">S-adenosyl-L-methionine</keyword>
<proteinExistence type="inferred from homology"/>
<reference evidence="6" key="1">
    <citation type="submission" date="2019-05" db="EMBL/GenBank/DDBJ databases">
        <title>Annotation for the trematode Paragonimus heterotremus.</title>
        <authorList>
            <person name="Choi Y.-J."/>
        </authorList>
    </citation>
    <scope>NUCLEOTIDE SEQUENCE</scope>
    <source>
        <strain evidence="6">LC</strain>
    </source>
</reference>
<dbReference type="OrthoDB" id="16290at2759"/>
<dbReference type="Proteomes" id="UP000748531">
    <property type="component" value="Unassembled WGS sequence"/>
</dbReference>
<comment type="caution">
    <text evidence="6">The sequence shown here is derived from an EMBL/GenBank/DDBJ whole genome shotgun (WGS) entry which is preliminary data.</text>
</comment>
<dbReference type="GO" id="GO:0071424">
    <property type="term" value="F:rRNA (cytosine-N4-)-methyltransferase activity"/>
    <property type="evidence" value="ECO:0007669"/>
    <property type="project" value="TreeGrafter"/>
</dbReference>
<gene>
    <name evidence="6" type="ORF">PHET_05739</name>
</gene>
<dbReference type="Gene3D" id="1.10.150.170">
    <property type="entry name" value="Putative methyltransferase TM0872, insert domain"/>
    <property type="match status" value="1"/>
</dbReference>
<dbReference type="Gene3D" id="3.40.50.150">
    <property type="entry name" value="Vaccinia Virus protein VP39"/>
    <property type="match status" value="1"/>
</dbReference>
<evidence type="ECO:0000313" key="6">
    <source>
        <dbReference type="EMBL" id="KAF5400883.1"/>
    </source>
</evidence>
<evidence type="ECO:0000256" key="3">
    <source>
        <dbReference type="ARBA" id="ARBA00022679"/>
    </source>
</evidence>
<dbReference type="AlphaFoldDB" id="A0A8J4WGP5"/>
<dbReference type="SUPFAM" id="SSF81799">
    <property type="entry name" value="Putative methyltransferase TM0872, insert domain"/>
    <property type="match status" value="1"/>
</dbReference>
<evidence type="ECO:0000256" key="4">
    <source>
        <dbReference type="ARBA" id="ARBA00022691"/>
    </source>
</evidence>
<organism evidence="6 7">
    <name type="scientific">Paragonimus heterotremus</name>
    <dbReference type="NCBI Taxonomy" id="100268"/>
    <lineage>
        <taxon>Eukaryota</taxon>
        <taxon>Metazoa</taxon>
        <taxon>Spiralia</taxon>
        <taxon>Lophotrochozoa</taxon>
        <taxon>Platyhelminthes</taxon>
        <taxon>Trematoda</taxon>
        <taxon>Digenea</taxon>
        <taxon>Plagiorchiida</taxon>
        <taxon>Troglotremata</taxon>
        <taxon>Troglotrematidae</taxon>
        <taxon>Paragonimus</taxon>
    </lineage>
</organism>
<sequence>MRSFHKLTKWTGLSFPITLRDFGSLRSNSVTQSRVHVPVMKKDVVELLDPQSAQVLLDMTFGAGGHTRGLLEKVPNLTCFCLDRDPEFLVHVENMRMEFSKSEKSVVPMLGKFSDLPALCRHHGLQPASADMILMDLGVSSMQLDSDTRGFSFKSDCTLDMRMDGLSAKTVDAATVLNQLDASDLAKIFKIYGEERFARRVANAILEHRHTLGPIRTTKQLADIITSVLPSSSSTHLSCSPLAKPHPATRIFQALRIFVNNELNELCLGLELAERLLKPCHLSADGKGGRLAVLSFHSLEDRLVKWALTNSAELTTNGLAVQLANRTLPTQLGLHKRQTVLQQLRQHTAPTVEQMPRWKKTMGPLIPTDEEIAENPRSRSAKLRAGEKA</sequence>
<dbReference type="InterPro" id="IPR029063">
    <property type="entry name" value="SAM-dependent_MTases_sf"/>
</dbReference>
<evidence type="ECO:0000256" key="2">
    <source>
        <dbReference type="ARBA" id="ARBA00022603"/>
    </source>
</evidence>
<dbReference type="PANTHER" id="PTHR11265:SF0">
    <property type="entry name" value="12S RRNA N4-METHYLCYTIDINE METHYLTRANSFERASE"/>
    <property type="match status" value="1"/>
</dbReference>